<gene>
    <name evidence="4" type="ORF">ACFQ5K_03680</name>
</gene>
<protein>
    <submittedName>
        <fullName evidence="4">DUF4767 domain-containing protein</fullName>
    </submittedName>
</protein>
<keyword evidence="2" id="KW-0732">Signal</keyword>
<evidence type="ECO:0000313" key="5">
    <source>
        <dbReference type="Proteomes" id="UP001597212"/>
    </source>
</evidence>
<organism evidence="4 5">
    <name type="scientific">Lacticaseibacillus hegangensis</name>
    <dbReference type="NCBI Taxonomy" id="2486010"/>
    <lineage>
        <taxon>Bacteria</taxon>
        <taxon>Bacillati</taxon>
        <taxon>Bacillota</taxon>
        <taxon>Bacilli</taxon>
        <taxon>Lactobacillales</taxon>
        <taxon>Lactobacillaceae</taxon>
        <taxon>Lacticaseibacillus</taxon>
    </lineage>
</organism>
<evidence type="ECO:0000259" key="3">
    <source>
        <dbReference type="Pfam" id="PF15983"/>
    </source>
</evidence>
<dbReference type="EMBL" id="JBHTOK010000016">
    <property type="protein sequence ID" value="MFD1440491.1"/>
    <property type="molecule type" value="Genomic_DNA"/>
</dbReference>
<dbReference type="InterPro" id="IPR031927">
    <property type="entry name" value="DUF4767"/>
</dbReference>
<reference evidence="5" key="1">
    <citation type="journal article" date="2019" name="Int. J. Syst. Evol. Microbiol.">
        <title>The Global Catalogue of Microorganisms (GCM) 10K type strain sequencing project: providing services to taxonomists for standard genome sequencing and annotation.</title>
        <authorList>
            <consortium name="The Broad Institute Genomics Platform"/>
            <consortium name="The Broad Institute Genome Sequencing Center for Infectious Disease"/>
            <person name="Wu L."/>
            <person name="Ma J."/>
        </authorList>
    </citation>
    <scope>NUCLEOTIDE SEQUENCE [LARGE SCALE GENOMIC DNA]</scope>
    <source>
        <strain evidence="5">CCM 8912</strain>
    </source>
</reference>
<dbReference type="Proteomes" id="UP001597212">
    <property type="component" value="Unassembled WGS sequence"/>
</dbReference>
<feature type="signal peptide" evidence="2">
    <location>
        <begin position="1"/>
        <end position="17"/>
    </location>
</feature>
<feature type="chain" id="PRO_5046165357" evidence="2">
    <location>
        <begin position="18"/>
        <end position="355"/>
    </location>
</feature>
<dbReference type="Pfam" id="PF15983">
    <property type="entry name" value="DUF4767"/>
    <property type="match status" value="1"/>
</dbReference>
<sequence length="355" mass="38119">MKLWRTTILLTLGLALAACGNQQPKKAASSSSAVSSSISKKAKTGVKLAWNADKAQKLDAFMKDFGSTKSQTFTRADRSAHTKWQGLDLTQIYKAKRSITIDDTKTAVTWLPKKGQASKIRQNVVAVYADDQATVLFLFMLTAKGQTQVLISQSAPKGKTISTTETTNENVKKGFADIAAGRPAALTSKAIASSSSSAATSSKASPQKATHAAVFNASFQANTWYTNDNDSADTISFGANSITEAGSVMPVYWRSERTGTDKAWDEGTSTVEDQSKEGWGVADPQGAWVDIRGWYQSAGDGQSYRIVSQNLGGQNVPVLETAGGAGLWLNSNYYPTQELATQYQDTVFSDENSQD</sequence>
<comment type="caution">
    <text evidence="4">The sequence shown here is derived from an EMBL/GenBank/DDBJ whole genome shotgun (WGS) entry which is preliminary data.</text>
</comment>
<name>A0ABW4CUV1_9LACO</name>
<keyword evidence="5" id="KW-1185">Reference proteome</keyword>
<proteinExistence type="predicted"/>
<evidence type="ECO:0000256" key="2">
    <source>
        <dbReference type="SAM" id="SignalP"/>
    </source>
</evidence>
<dbReference type="RefSeq" id="WP_125756791.1">
    <property type="nucleotide sequence ID" value="NZ_JBHTOK010000016.1"/>
</dbReference>
<evidence type="ECO:0000256" key="1">
    <source>
        <dbReference type="SAM" id="MobiDB-lite"/>
    </source>
</evidence>
<feature type="domain" description="DUF4767" evidence="3">
    <location>
        <begin position="49"/>
        <end position="179"/>
    </location>
</feature>
<evidence type="ECO:0000313" key="4">
    <source>
        <dbReference type="EMBL" id="MFD1440491.1"/>
    </source>
</evidence>
<feature type="region of interest" description="Disordered" evidence="1">
    <location>
        <begin position="261"/>
        <end position="282"/>
    </location>
</feature>
<accession>A0ABW4CUV1</accession>
<dbReference type="PROSITE" id="PS51257">
    <property type="entry name" value="PROKAR_LIPOPROTEIN"/>
    <property type="match status" value="1"/>
</dbReference>